<dbReference type="OrthoDB" id="676979at2759"/>
<comment type="caution">
    <text evidence="1">The sequence shown here is derived from an EMBL/GenBank/DDBJ whole genome shotgun (WGS) entry which is preliminary data.</text>
</comment>
<dbReference type="Pfam" id="PF00560">
    <property type="entry name" value="LRR_1"/>
    <property type="match status" value="1"/>
</dbReference>
<dbReference type="EMBL" id="MCGO01000035">
    <property type="protein sequence ID" value="ORY40346.1"/>
    <property type="molecule type" value="Genomic_DNA"/>
</dbReference>
<dbReference type="PANTHER" id="PTHR48057">
    <property type="entry name" value="LEUCINE-RICH REPEAT SERINE/THREONINE-PROTEIN KINASE 1"/>
    <property type="match status" value="1"/>
</dbReference>
<reference evidence="1 2" key="1">
    <citation type="submission" date="2016-07" db="EMBL/GenBank/DDBJ databases">
        <title>Pervasive Adenine N6-methylation of Active Genes in Fungi.</title>
        <authorList>
            <consortium name="DOE Joint Genome Institute"/>
            <person name="Mondo S.J."/>
            <person name="Dannebaum R.O."/>
            <person name="Kuo R.C."/>
            <person name="Labutti K."/>
            <person name="Haridas S."/>
            <person name="Kuo A."/>
            <person name="Salamov A."/>
            <person name="Ahrendt S.R."/>
            <person name="Lipzen A."/>
            <person name="Sullivan W."/>
            <person name="Andreopoulos W.B."/>
            <person name="Clum A."/>
            <person name="Lindquist E."/>
            <person name="Daum C."/>
            <person name="Ramamoorthy G.K."/>
            <person name="Gryganskyi A."/>
            <person name="Culley D."/>
            <person name="Magnuson J.K."/>
            <person name="James T.Y."/>
            <person name="O'Malley M.A."/>
            <person name="Stajich J.E."/>
            <person name="Spatafora J.W."/>
            <person name="Visel A."/>
            <person name="Grigoriev I.V."/>
        </authorList>
    </citation>
    <scope>NUCLEOTIDE SEQUENCE [LARGE SCALE GENOMIC DNA]</scope>
    <source>
        <strain evidence="1 2">JEL800</strain>
    </source>
</reference>
<dbReference type="SUPFAM" id="SSF52058">
    <property type="entry name" value="L domain-like"/>
    <property type="match status" value="1"/>
</dbReference>
<name>A0A1Y2C046_9FUNG</name>
<evidence type="ECO:0000313" key="2">
    <source>
        <dbReference type="Proteomes" id="UP000193642"/>
    </source>
</evidence>
<dbReference type="STRING" id="329046.A0A1Y2C046"/>
<gene>
    <name evidence="1" type="ORF">BCR33DRAFT_362167</name>
</gene>
<dbReference type="InterPro" id="IPR032675">
    <property type="entry name" value="LRR_dom_sf"/>
</dbReference>
<sequence>MATTTTTTKINGAPFYYWRKRDEHVMERRSATTNYKIAGLSLKNMGITGSISAALGNLVNLQSLDVSGNKFTGQIPASFLQLTALKFFDYAGNSFDPNVLSNDCLLLTGTFARVAKALTAFNQDCSNVNNNTYVGWTYGPPVTTTTTTTTTLTTSTSTSTNTATTTTTTKINGAPFFFKRDANIRDVNIERRDPNANRYILTTLSVSNLTLGGQVPSGICQLTNIQSLDLSANKFTGYLPNCLGNLKSLKYLNVDGNNFWEPFHHKFLTLSTETEDLCK</sequence>
<dbReference type="InterPro" id="IPR052595">
    <property type="entry name" value="LRRC69/RLP"/>
</dbReference>
<dbReference type="Proteomes" id="UP000193642">
    <property type="component" value="Unassembled WGS sequence"/>
</dbReference>
<dbReference type="AlphaFoldDB" id="A0A1Y2C046"/>
<protein>
    <submittedName>
        <fullName evidence="1">L domain-like protein</fullName>
    </submittedName>
</protein>
<dbReference type="PANTHER" id="PTHR48057:SF30">
    <property type="entry name" value="DNA-DAMAGE-REPAIR_TOLERATION DRT100-LIKE PROTEIN"/>
    <property type="match status" value="1"/>
</dbReference>
<evidence type="ECO:0000313" key="1">
    <source>
        <dbReference type="EMBL" id="ORY40346.1"/>
    </source>
</evidence>
<dbReference type="Gene3D" id="3.80.10.10">
    <property type="entry name" value="Ribonuclease Inhibitor"/>
    <property type="match status" value="2"/>
</dbReference>
<dbReference type="InterPro" id="IPR001611">
    <property type="entry name" value="Leu-rich_rpt"/>
</dbReference>
<accession>A0A1Y2C046</accession>
<organism evidence="1 2">
    <name type="scientific">Rhizoclosmatium globosum</name>
    <dbReference type="NCBI Taxonomy" id="329046"/>
    <lineage>
        <taxon>Eukaryota</taxon>
        <taxon>Fungi</taxon>
        <taxon>Fungi incertae sedis</taxon>
        <taxon>Chytridiomycota</taxon>
        <taxon>Chytridiomycota incertae sedis</taxon>
        <taxon>Chytridiomycetes</taxon>
        <taxon>Chytridiales</taxon>
        <taxon>Chytriomycetaceae</taxon>
        <taxon>Rhizoclosmatium</taxon>
    </lineage>
</organism>
<dbReference type="Pfam" id="PF13855">
    <property type="entry name" value="LRR_8"/>
    <property type="match status" value="1"/>
</dbReference>
<proteinExistence type="predicted"/>
<keyword evidence="2" id="KW-1185">Reference proteome</keyword>